<evidence type="ECO:0000313" key="2">
    <source>
        <dbReference type="EMBL" id="EDO38750.1"/>
    </source>
</evidence>
<dbReference type="Proteomes" id="UP000001593">
    <property type="component" value="Unassembled WGS sequence"/>
</dbReference>
<dbReference type="PhylomeDB" id="A7SC00"/>
<gene>
    <name evidence="2" type="ORF">NEMVEDRAFT_v1g209936</name>
</gene>
<keyword evidence="3" id="KW-1185">Reference proteome</keyword>
<dbReference type="InParanoid" id="A7SC00"/>
<sequence length="350" mass="38574">MSSDDEDIPPLEDMSDLVEKINNIRDIKFDSKPHSTPTTTCRTQPEASDSGLNTAASKSTSKHSKASDSTTDTFGGFKKGFLLSSKPSKSQQKIPLTTSAATQKCDDIPFIKPNTEAAKNERQIPEVQEAMKSGIPLLDNKDWITGDLLEKLQSNPALFKKLMDPRFSQALAQLQSNPWEAFASLQGDPEMQVALQEFCSLMGQHFTQLGDKDDHSVANEGSKQSLRILGCEVLLFIKNINLRKNPFLIREREAQEEAIGLVERTSTVHGTKNPTASSSQQPSAADEKQMKEILSRPDVKLTLQDQQIQGIIGLLRSNPEAAHRQLQKASPEVQSKLRVLIDAGLLAIAR</sequence>
<feature type="region of interest" description="Disordered" evidence="1">
    <location>
        <begin position="265"/>
        <end position="289"/>
    </location>
</feature>
<protein>
    <recommendedName>
        <fullName evidence="4">STI1/HOP DP domain-containing protein</fullName>
    </recommendedName>
</protein>
<dbReference type="eggNOG" id="ENOG502S2RK">
    <property type="taxonomic scope" value="Eukaryota"/>
</dbReference>
<dbReference type="HOGENOM" id="CLU_082235_0_0_1"/>
<dbReference type="EMBL" id="DS469620">
    <property type="protein sequence ID" value="EDO38750.1"/>
    <property type="molecule type" value="Genomic_DNA"/>
</dbReference>
<dbReference type="AlphaFoldDB" id="A7SC00"/>
<feature type="compositionally biased region" description="Polar residues" evidence="1">
    <location>
        <begin position="265"/>
        <end position="275"/>
    </location>
</feature>
<accession>A7SC00</accession>
<reference evidence="2 3" key="1">
    <citation type="journal article" date="2007" name="Science">
        <title>Sea anemone genome reveals ancestral eumetazoan gene repertoire and genomic organization.</title>
        <authorList>
            <person name="Putnam N.H."/>
            <person name="Srivastava M."/>
            <person name="Hellsten U."/>
            <person name="Dirks B."/>
            <person name="Chapman J."/>
            <person name="Salamov A."/>
            <person name="Terry A."/>
            <person name="Shapiro H."/>
            <person name="Lindquist E."/>
            <person name="Kapitonov V.V."/>
            <person name="Jurka J."/>
            <person name="Genikhovich G."/>
            <person name="Grigoriev I.V."/>
            <person name="Lucas S.M."/>
            <person name="Steele R.E."/>
            <person name="Finnerty J.R."/>
            <person name="Technau U."/>
            <person name="Martindale M.Q."/>
            <person name="Rokhsar D.S."/>
        </authorList>
    </citation>
    <scope>NUCLEOTIDE SEQUENCE [LARGE SCALE GENOMIC DNA]</scope>
    <source>
        <strain evidence="3">CH2 X CH6</strain>
    </source>
</reference>
<name>A7SC00_NEMVE</name>
<feature type="region of interest" description="Disordered" evidence="1">
    <location>
        <begin position="25"/>
        <end position="70"/>
    </location>
</feature>
<dbReference type="Gene3D" id="1.10.260.100">
    <property type="match status" value="2"/>
</dbReference>
<dbReference type="STRING" id="45351.A7SC00"/>
<evidence type="ECO:0000313" key="3">
    <source>
        <dbReference type="Proteomes" id="UP000001593"/>
    </source>
</evidence>
<proteinExistence type="predicted"/>
<organism evidence="2 3">
    <name type="scientific">Nematostella vectensis</name>
    <name type="common">Starlet sea anemone</name>
    <dbReference type="NCBI Taxonomy" id="45351"/>
    <lineage>
        <taxon>Eukaryota</taxon>
        <taxon>Metazoa</taxon>
        <taxon>Cnidaria</taxon>
        <taxon>Anthozoa</taxon>
        <taxon>Hexacorallia</taxon>
        <taxon>Actiniaria</taxon>
        <taxon>Edwardsiidae</taxon>
        <taxon>Nematostella</taxon>
    </lineage>
</organism>
<evidence type="ECO:0000256" key="1">
    <source>
        <dbReference type="SAM" id="MobiDB-lite"/>
    </source>
</evidence>
<feature type="compositionally biased region" description="Polar residues" evidence="1">
    <location>
        <begin position="34"/>
        <end position="53"/>
    </location>
</feature>
<evidence type="ECO:0008006" key="4">
    <source>
        <dbReference type="Google" id="ProtNLM"/>
    </source>
</evidence>
<dbReference type="OMA" id="ELMSEYM"/>